<dbReference type="Gene3D" id="3.10.20.310">
    <property type="entry name" value="membrane protein fhac"/>
    <property type="match status" value="1"/>
</dbReference>
<dbReference type="RefSeq" id="YP_009628694.1">
    <property type="nucleotide sequence ID" value="NC_042170.1"/>
</dbReference>
<keyword evidence="1" id="KW-0812">Transmembrane</keyword>
<keyword evidence="2" id="KW-0934">Plastid</keyword>
<keyword evidence="1" id="KW-0472">Membrane</keyword>
<reference evidence="2" key="1">
    <citation type="journal article" date="2019" name="Phycologia">
        <title>Chloroplast and mitochondrial genomes of Balbiania investiens (Balbianiales, Nemaliophycidae).</title>
        <authorList>
            <person name="Evans J.R."/>
            <person name="StAmour N."/>
            <person name="Verbruggen H."/>
            <person name="Salomaki E.D."/>
            <person name="Vis M.L."/>
        </authorList>
    </citation>
    <scope>NUCLEOTIDE SEQUENCE</scope>
</reference>
<dbReference type="AlphaFoldDB" id="A0A4D6BLX4"/>
<dbReference type="EMBL" id="MH026107">
    <property type="protein sequence ID" value="QBX88477.1"/>
    <property type="molecule type" value="Genomic_DNA"/>
</dbReference>
<evidence type="ECO:0000256" key="1">
    <source>
        <dbReference type="SAM" id="Phobius"/>
    </source>
</evidence>
<dbReference type="GeneID" id="40138596"/>
<protein>
    <recommendedName>
        <fullName evidence="3">POTRA domain-containing protein</fullName>
    </recommendedName>
</protein>
<name>A0A4D6BLX4_9FLOR</name>
<evidence type="ECO:0008006" key="3">
    <source>
        <dbReference type="Google" id="ProtNLM"/>
    </source>
</evidence>
<proteinExistence type="predicted"/>
<gene>
    <name evidence="2" type="primary">orf4</name>
</gene>
<feature type="transmembrane region" description="Helical" evidence="1">
    <location>
        <begin position="7"/>
        <end position="26"/>
    </location>
</feature>
<accession>A0A4D6BLX4</accession>
<organism evidence="2">
    <name type="scientific">Acrochaetium secundatum</name>
    <dbReference type="NCBI Taxonomy" id="209631"/>
    <lineage>
        <taxon>Eukaryota</taxon>
        <taxon>Rhodophyta</taxon>
        <taxon>Florideophyceae</taxon>
        <taxon>Nemaliophycidae</taxon>
        <taxon>Acrochaetiales</taxon>
        <taxon>Acrochaetiaceae</taxon>
        <taxon>Acrochaetium</taxon>
    </lineage>
</organism>
<keyword evidence="1" id="KW-1133">Transmembrane helix</keyword>
<sequence>MVIKNKYFSTLTIIVLSLSLLLRFIFQISITKNYLDYTCQETIRFNRYSAKQVFLFVDNPVVNINRQKDRFISQEIIITGIENHLLKQRLLRLLGINEYSAQLILTKELKLWIYKLKLSGFFTSIKLSNSVIQKHQVIKIHLSTNPILKQISIINCRDKLIPYSYLLFIFRHQVGYPISLTRIDESLDLITKWYHNRGYKWAAVTVSQDQSCPQNTVININEGTIARIEFLDDKHAISILQKSSSIPITLLLEVMQLYPLKPLNIIYLEQGIIRLKKQKLILHCQYEVSCNHQVNGHLSILFKIDTLDKRSTYLFNKYISISKYLMELIEILFKYSTGNMLENKMRHHLFLQHRNYLLFNGQNNLINPDNILYSSLRQEQNYFRGFKSQKLLNPDQYFHLWHMSKFLFIVVEHLGFRHYMQDFIIKCSSCIFEISFPSIKTKPYFKLRYEFPWKLRNNLNIQHIIINLFSRFFSLSNQSHLFPLDQSGSSYFSYQESLGNQAGLSLELLNNRNIYVYSRKIIYTHVTSKYIYALNYVRWNQLLSFKLNSICYQKHLSSFSQGWTYSVEKIVQYHMNLIYYNDQENQTASSGIYVKSIHLIPQGKGQIFYEEPNGLNYSNKTSIGLNKTYNLRNHKLRYAFELAYLFGNRDYLPPSQEIIEIEKNIVRGKKIFPFPLKFGKINLEYHIPFSVRSTVFCFVDYSRYIVNCDISWKHNLCLSRFRYPVDYKDYNQCGCGLGLHMIIPIKQIPPLRLEYSYNFDNKPCVHLRVYK</sequence>
<geneLocation type="plastid" evidence="2"/>
<evidence type="ECO:0000313" key="2">
    <source>
        <dbReference type="EMBL" id="QBX88477.1"/>
    </source>
</evidence>